<organism evidence="3">
    <name type="scientific">Trichuris suis</name>
    <name type="common">pig whipworm</name>
    <dbReference type="NCBI Taxonomy" id="68888"/>
    <lineage>
        <taxon>Eukaryota</taxon>
        <taxon>Metazoa</taxon>
        <taxon>Ecdysozoa</taxon>
        <taxon>Nematoda</taxon>
        <taxon>Enoplea</taxon>
        <taxon>Dorylaimia</taxon>
        <taxon>Trichinellida</taxon>
        <taxon>Trichuridae</taxon>
        <taxon>Trichuris</taxon>
    </lineage>
</organism>
<dbReference type="InterPro" id="IPR013568">
    <property type="entry name" value="SEFIR_dom"/>
</dbReference>
<name>A0A085MVV7_9BILA</name>
<dbReference type="PANTHER" id="PTHR47331">
    <property type="entry name" value="PHD-TYPE DOMAIN-CONTAINING PROTEIN"/>
    <property type="match status" value="1"/>
</dbReference>
<feature type="domain" description="SEFIR" evidence="2">
    <location>
        <begin position="535"/>
        <end position="692"/>
    </location>
</feature>
<dbReference type="PROSITE" id="PS51534">
    <property type="entry name" value="SEFIR"/>
    <property type="match status" value="1"/>
</dbReference>
<dbReference type="PANTHER" id="PTHR47331:SF1">
    <property type="entry name" value="GAG-LIKE PROTEIN"/>
    <property type="match status" value="1"/>
</dbReference>
<dbReference type="InterPro" id="IPR041588">
    <property type="entry name" value="Integrase_H2C2"/>
</dbReference>
<dbReference type="AlphaFoldDB" id="A0A085MVV7"/>
<protein>
    <recommendedName>
        <fullName evidence="2">SEFIR domain-containing protein</fullName>
    </recommendedName>
</protein>
<dbReference type="Pfam" id="PF17921">
    <property type="entry name" value="Integrase_H2C2"/>
    <property type="match status" value="1"/>
</dbReference>
<feature type="transmembrane region" description="Helical" evidence="1">
    <location>
        <begin position="476"/>
        <end position="498"/>
    </location>
</feature>
<dbReference type="Proteomes" id="UP000030758">
    <property type="component" value="Unassembled WGS sequence"/>
</dbReference>
<sequence>MRVAKGGPGAEKVGNHWLNPSPCLRTRKVRVAEEMPDQQRVSFARGPNSIGLSPPDYNSGSGTPCAHLIMSDVHVKIAHASTEGTLHEVRKRFWPLKGRRVIRRVIRQCGFCKKASVRPAAPFMASLPLAGITPGLPVFTNCGVDYFGPFEVIVFRRRVKRWALCEIQDSSSVNISSSIVLHLHPYVVVNPSTNPPTYRLKVNSTWRPYFIDALPVSSDNGLPCSVSGHRDAHRWVTAFRLVHKKPWQRAIDVEFIAAPPAYCFEAYELRLIHESKNIVQSAVVSADSLTWETMDNRFIAYGKYSFENVEPGNYRIGVAHDPTSVPPEWLVSEPVPLLGSGSVKTNIESGGLHHKLQGDFFVLDASKRVDNPVWDDDRENVLKAASEIVVQRLQLIPVDRGRNSICKCPVPDGSCSCSLAILHNVAMLEVTTSAPTDPCDNLLRTSDSIKCQHSINSSELAVHTTSPDGNIFTFRIALLFLTVALVTVAFPLAVWYFAKKRALLAKGGLRRYVLPSVMETLPYSSKEELVKVNKEINVLLVYARDCPLHENAVHALATWLQWIWPSVRMSADFLCNSDILENKCDWVVKSIKEADRIIVINSYGSFMRYRAKLLNEQTVSLIERRSPDEFDFLFLTQIDLIFSQLFASRYRHSTESKLMSVRFSYTSSEWILPLLTAYPCYELPTHCLYFVENLFHLSTKAVVTKQFSEGIFYDQFCRMVDEGLKEFAHSNDWFSKWHCRKRCTSHFAPTAAGEKNLESVSLLLSSDSRADSHGATFKEEDDISATVEKAFCEGPTGDSGFEDGSAKSIDHYTSTKSFSHHTAIDAE</sequence>
<gene>
    <name evidence="3" type="ORF">M514_12068</name>
</gene>
<keyword evidence="1" id="KW-0472">Membrane</keyword>
<dbReference type="Pfam" id="PF23608">
    <property type="entry name" value="Ig_ILCR1"/>
    <property type="match status" value="1"/>
</dbReference>
<evidence type="ECO:0000313" key="3">
    <source>
        <dbReference type="EMBL" id="KFD61353.1"/>
    </source>
</evidence>
<keyword evidence="1" id="KW-0812">Transmembrane</keyword>
<dbReference type="InterPro" id="IPR057066">
    <property type="entry name" value="Ig_ILCR1"/>
</dbReference>
<proteinExistence type="predicted"/>
<evidence type="ECO:0000259" key="2">
    <source>
        <dbReference type="PROSITE" id="PS51534"/>
    </source>
</evidence>
<dbReference type="Pfam" id="PF08357">
    <property type="entry name" value="SEFIR"/>
    <property type="match status" value="1"/>
</dbReference>
<accession>A0A085MVV7</accession>
<keyword evidence="1" id="KW-1133">Transmembrane helix</keyword>
<dbReference type="EMBL" id="KL367626">
    <property type="protein sequence ID" value="KFD61353.1"/>
    <property type="molecule type" value="Genomic_DNA"/>
</dbReference>
<evidence type="ECO:0000256" key="1">
    <source>
        <dbReference type="SAM" id="Phobius"/>
    </source>
</evidence>
<dbReference type="Gene3D" id="3.40.50.11530">
    <property type="match status" value="1"/>
</dbReference>
<reference evidence="3" key="1">
    <citation type="journal article" date="2014" name="Nat. Genet.">
        <title>Genome and transcriptome of the porcine whipworm Trichuris suis.</title>
        <authorList>
            <person name="Jex A.R."/>
            <person name="Nejsum P."/>
            <person name="Schwarz E.M."/>
            <person name="Hu L."/>
            <person name="Young N.D."/>
            <person name="Hall R.S."/>
            <person name="Korhonen P.K."/>
            <person name="Liao S."/>
            <person name="Thamsborg S."/>
            <person name="Xia J."/>
            <person name="Xu P."/>
            <person name="Wang S."/>
            <person name="Scheerlinck J.P."/>
            <person name="Hofmann A."/>
            <person name="Sternberg P.W."/>
            <person name="Wang J."/>
            <person name="Gasser R.B."/>
        </authorList>
    </citation>
    <scope>NUCLEOTIDE SEQUENCE [LARGE SCALE GENOMIC DNA]</scope>
    <source>
        <strain evidence="3">DCEP-RM93F</strain>
    </source>
</reference>